<feature type="compositionally biased region" description="Polar residues" evidence="2">
    <location>
        <begin position="387"/>
        <end position="414"/>
    </location>
</feature>
<feature type="region of interest" description="Disordered" evidence="2">
    <location>
        <begin position="461"/>
        <end position="503"/>
    </location>
</feature>
<feature type="repeat" description="ANK" evidence="1">
    <location>
        <begin position="203"/>
        <end position="235"/>
    </location>
</feature>
<proteinExistence type="predicted"/>
<dbReference type="PANTHER" id="PTHR24147">
    <property type="entry name" value="ANKYRIN REPEAT DOMAIN 36-RELATED"/>
    <property type="match status" value="1"/>
</dbReference>
<name>A0AAV2GZC0_LYMST</name>
<sequence length="503" mass="54501">MKKLWKKIKGKDRSGESSPKSGSTRGSLASLNICYDVKEKDLGKLHKAAWNGDEEKVKQLVRKDPSPLDKEKRTPLHLACVRGHVYVVQLLLEWKAKPNIGDSQARTPLMRAVECQQEGCVKLLLGEHVDIDTVDLQGLTPLHLAVESGNTTIIKDLIKAGASLNIKDKEGLAPLHLAVGTKQFEVCELLLKEKADVNLKDNNLRTPLILACHDGSIPIVELLLEYKADASHKDAKGWSADDHAVIQGHHACCQLISDRTLAKRPSSTSTPRSISQPGSSLSTPRDKGFMGLPVADGGAGDDSDNETISKASGAPGSDSWADSPDVSTGEDLKKAKHSAPKISLAKFAKSIHISESDTDGESVRGSTPKRKMSVIDNPMDQIKDQPQVATTPKPENTRQTSWQSQTSGEENSWGDSPVTPRKNNSAQRVSFKKDEELSEIHNITAAEESDLDSNIYATVNKSLKTRVTTSTPAKAEDDEDDGYMPTGVAPPLPPSLDKMRGKG</sequence>
<feature type="region of interest" description="Disordered" evidence="2">
    <location>
        <begin position="1"/>
        <end position="27"/>
    </location>
</feature>
<dbReference type="Pfam" id="PF00023">
    <property type="entry name" value="Ank"/>
    <property type="match status" value="1"/>
</dbReference>
<feature type="compositionally biased region" description="Polar residues" evidence="2">
    <location>
        <begin position="461"/>
        <end position="472"/>
    </location>
</feature>
<dbReference type="PROSITE" id="PS50297">
    <property type="entry name" value="ANK_REP_REGION"/>
    <property type="match status" value="4"/>
</dbReference>
<evidence type="ECO:0000313" key="4">
    <source>
        <dbReference type="Proteomes" id="UP001497497"/>
    </source>
</evidence>
<evidence type="ECO:0000256" key="2">
    <source>
        <dbReference type="SAM" id="MobiDB-lite"/>
    </source>
</evidence>
<feature type="region of interest" description="Disordered" evidence="2">
    <location>
        <begin position="263"/>
        <end position="338"/>
    </location>
</feature>
<reference evidence="3 4" key="1">
    <citation type="submission" date="2024-04" db="EMBL/GenBank/DDBJ databases">
        <authorList>
            <consortium name="Genoscope - CEA"/>
            <person name="William W."/>
        </authorList>
    </citation>
    <scope>NUCLEOTIDE SEQUENCE [LARGE SCALE GENOMIC DNA]</scope>
</reference>
<dbReference type="InterPro" id="IPR050657">
    <property type="entry name" value="Ankyrin_repeat_domain"/>
</dbReference>
<feature type="repeat" description="ANK" evidence="1">
    <location>
        <begin position="170"/>
        <end position="202"/>
    </location>
</feature>
<organism evidence="3 4">
    <name type="scientific">Lymnaea stagnalis</name>
    <name type="common">Great pond snail</name>
    <name type="synonym">Helix stagnalis</name>
    <dbReference type="NCBI Taxonomy" id="6523"/>
    <lineage>
        <taxon>Eukaryota</taxon>
        <taxon>Metazoa</taxon>
        <taxon>Spiralia</taxon>
        <taxon>Lophotrochozoa</taxon>
        <taxon>Mollusca</taxon>
        <taxon>Gastropoda</taxon>
        <taxon>Heterobranchia</taxon>
        <taxon>Euthyneura</taxon>
        <taxon>Panpulmonata</taxon>
        <taxon>Hygrophila</taxon>
        <taxon>Lymnaeoidea</taxon>
        <taxon>Lymnaeidae</taxon>
        <taxon>Lymnaea</taxon>
    </lineage>
</organism>
<feature type="compositionally biased region" description="Polar residues" evidence="2">
    <location>
        <begin position="16"/>
        <end position="27"/>
    </location>
</feature>
<dbReference type="PRINTS" id="PR01415">
    <property type="entry name" value="ANKYRIN"/>
</dbReference>
<evidence type="ECO:0000313" key="3">
    <source>
        <dbReference type="EMBL" id="CAL1526233.1"/>
    </source>
</evidence>
<accession>A0AAV2GZC0</accession>
<feature type="repeat" description="ANK" evidence="1">
    <location>
        <begin position="137"/>
        <end position="169"/>
    </location>
</feature>
<feature type="compositionally biased region" description="Polar residues" evidence="2">
    <location>
        <begin position="274"/>
        <end position="283"/>
    </location>
</feature>
<feature type="region of interest" description="Disordered" evidence="2">
    <location>
        <begin position="354"/>
        <end position="438"/>
    </location>
</feature>
<feature type="compositionally biased region" description="Low complexity" evidence="2">
    <location>
        <begin position="264"/>
        <end position="273"/>
    </location>
</feature>
<dbReference type="Pfam" id="PF12796">
    <property type="entry name" value="Ank_2"/>
    <property type="match status" value="2"/>
</dbReference>
<dbReference type="SMART" id="SM00248">
    <property type="entry name" value="ANK"/>
    <property type="match status" value="6"/>
</dbReference>
<feature type="repeat" description="ANK" evidence="1">
    <location>
        <begin position="71"/>
        <end position="103"/>
    </location>
</feature>
<keyword evidence="4" id="KW-1185">Reference proteome</keyword>
<protein>
    <submittedName>
        <fullName evidence="3">Uncharacterized protein</fullName>
    </submittedName>
</protein>
<dbReference type="Proteomes" id="UP001497497">
    <property type="component" value="Unassembled WGS sequence"/>
</dbReference>
<evidence type="ECO:0000256" key="1">
    <source>
        <dbReference type="PROSITE-ProRule" id="PRU00023"/>
    </source>
</evidence>
<dbReference type="SUPFAM" id="SSF48403">
    <property type="entry name" value="Ankyrin repeat"/>
    <property type="match status" value="1"/>
</dbReference>
<comment type="caution">
    <text evidence="3">The sequence shown here is derived from an EMBL/GenBank/DDBJ whole genome shotgun (WGS) entry which is preliminary data.</text>
</comment>
<feature type="compositionally biased region" description="Basic residues" evidence="2">
    <location>
        <begin position="1"/>
        <end position="10"/>
    </location>
</feature>
<dbReference type="Gene3D" id="1.25.40.20">
    <property type="entry name" value="Ankyrin repeat-containing domain"/>
    <property type="match status" value="3"/>
</dbReference>
<dbReference type="PROSITE" id="PS50088">
    <property type="entry name" value="ANK_REPEAT"/>
    <property type="match status" value="4"/>
</dbReference>
<dbReference type="PANTHER" id="PTHR24147:SF53">
    <property type="entry name" value="ANKYRIN REPEAT DOMAIN 26"/>
    <property type="match status" value="1"/>
</dbReference>
<keyword evidence="1" id="KW-0040">ANK repeat</keyword>
<dbReference type="EMBL" id="CAXITT010000003">
    <property type="protein sequence ID" value="CAL1526233.1"/>
    <property type="molecule type" value="Genomic_DNA"/>
</dbReference>
<dbReference type="AlphaFoldDB" id="A0AAV2GZC0"/>
<dbReference type="InterPro" id="IPR036770">
    <property type="entry name" value="Ankyrin_rpt-contain_sf"/>
</dbReference>
<gene>
    <name evidence="3" type="ORF">GSLYS_00000410001</name>
</gene>
<dbReference type="InterPro" id="IPR002110">
    <property type="entry name" value="Ankyrin_rpt"/>
</dbReference>